<accession>A0A4Z0W9I5</accession>
<dbReference type="AlphaFoldDB" id="A0A4Z0W9I5"/>
<sequence>MALGPKAMGEAIAANLKTKTGKTLDEWLRAVSAQGLTEQKAIVAWLKEQGLGHIQARLVADRWAGQPLYDNPEQLITSLFDRYPDQYALWNTLMERFRVAQQFDINPCKGYVPLYTPRGRIFASFKPMRDGLYLGLTGTDFDFATIPHKLSRGGADSMTRGLFVESLAPGLRALQAAYQSTHLTQPVPHPSHR</sequence>
<dbReference type="EMBL" id="SRMF01000012">
    <property type="protein sequence ID" value="TGG90625.1"/>
    <property type="molecule type" value="Genomic_DNA"/>
</dbReference>
<dbReference type="InterPro" id="IPR025629">
    <property type="entry name" value="DUF4287"/>
</dbReference>
<gene>
    <name evidence="1" type="ORF">E4656_18035</name>
</gene>
<protein>
    <submittedName>
        <fullName evidence="1">DUF4287 domain-containing protein</fullName>
    </submittedName>
</protein>
<proteinExistence type="predicted"/>
<organism evidence="1 2">
    <name type="scientific">Natronospirillum operosum</name>
    <dbReference type="NCBI Taxonomy" id="2759953"/>
    <lineage>
        <taxon>Bacteria</taxon>
        <taxon>Pseudomonadati</taxon>
        <taxon>Pseudomonadota</taxon>
        <taxon>Gammaproteobacteria</taxon>
        <taxon>Oceanospirillales</taxon>
        <taxon>Natronospirillaceae</taxon>
        <taxon>Natronospirillum</taxon>
    </lineage>
</organism>
<dbReference type="OrthoDB" id="9809825at2"/>
<evidence type="ECO:0000313" key="2">
    <source>
        <dbReference type="Proteomes" id="UP000297475"/>
    </source>
</evidence>
<keyword evidence="2" id="KW-1185">Reference proteome</keyword>
<reference evidence="1 2" key="1">
    <citation type="submission" date="2019-04" db="EMBL/GenBank/DDBJ databases">
        <title>Natronospirillum operosus gen. nov., sp. nov., a haloalkaliphilic satellite isolated from decaying biomass of laboratory culture of cyanobacterium Geitlerinema sp. and proposal of Natronospirillaceae fam. nov. and Saccharospirillaceae fam. nov.</title>
        <authorList>
            <person name="Kevbrin V."/>
            <person name="Boltyanskaya Y."/>
            <person name="Koziaeva V."/>
            <person name="Grouzdev D.S."/>
            <person name="Park M."/>
            <person name="Cho J."/>
        </authorList>
    </citation>
    <scope>NUCLEOTIDE SEQUENCE [LARGE SCALE GENOMIC DNA]</scope>
    <source>
        <strain evidence="1 2">G-116</strain>
    </source>
</reference>
<evidence type="ECO:0000313" key="1">
    <source>
        <dbReference type="EMBL" id="TGG90625.1"/>
    </source>
</evidence>
<comment type="caution">
    <text evidence="1">The sequence shown here is derived from an EMBL/GenBank/DDBJ whole genome shotgun (WGS) entry which is preliminary data.</text>
</comment>
<name>A0A4Z0W9I5_9GAMM</name>
<dbReference type="RefSeq" id="WP_135484713.1">
    <property type="nucleotide sequence ID" value="NZ_SRMF01000012.1"/>
</dbReference>
<dbReference type="Proteomes" id="UP000297475">
    <property type="component" value="Unassembled WGS sequence"/>
</dbReference>
<dbReference type="Pfam" id="PF14117">
    <property type="entry name" value="DUF4287"/>
    <property type="match status" value="1"/>
</dbReference>